<dbReference type="InterPro" id="IPR058620">
    <property type="entry name" value="YtrI_C"/>
</dbReference>
<keyword evidence="1" id="KW-0812">Transmembrane</keyword>
<reference evidence="3 4" key="1">
    <citation type="submission" date="2019-10" db="EMBL/GenBank/DDBJ databases">
        <title>Alkaliphilus serpentinus sp. nov. and Alkaliphilus pronyensis sp. nov., two novel anaerobic alkaliphilic species isolated from the serpentinized-hosted hydrothermal field of the Prony Bay (New Caledonia).</title>
        <authorList>
            <person name="Postec A."/>
        </authorList>
    </citation>
    <scope>NUCLEOTIDE SEQUENCE [LARGE SCALE GENOMIC DNA]</scope>
    <source>
        <strain evidence="3 4">LacV</strain>
    </source>
</reference>
<evidence type="ECO:0000313" key="4">
    <source>
        <dbReference type="Proteomes" id="UP000432715"/>
    </source>
</evidence>
<gene>
    <name evidence="3" type="ORF">F8154_02140</name>
</gene>
<accession>A0A6I0F4G1</accession>
<evidence type="ECO:0000313" key="3">
    <source>
        <dbReference type="EMBL" id="KAB3537801.1"/>
    </source>
</evidence>
<dbReference type="EMBL" id="WBZC01000008">
    <property type="protein sequence ID" value="KAB3537801.1"/>
    <property type="molecule type" value="Genomic_DNA"/>
</dbReference>
<evidence type="ECO:0000259" key="2">
    <source>
        <dbReference type="Pfam" id="PF26347"/>
    </source>
</evidence>
<keyword evidence="1" id="KW-0472">Membrane</keyword>
<feature type="transmembrane region" description="Helical" evidence="1">
    <location>
        <begin position="6"/>
        <end position="25"/>
    </location>
</feature>
<name>A0A6I0F4G1_9FIRM</name>
<evidence type="ECO:0000256" key="1">
    <source>
        <dbReference type="SAM" id="Phobius"/>
    </source>
</evidence>
<proteinExistence type="predicted"/>
<sequence>MRRIYSLISIGVIGFLFGVMLMNLFHMHTLDRLYRIQNQLANQVIDKDIKLKGLNASIKESNTLFIKDIEIKLDFEGNLLFKDMIEENIRFFIADLVGKELSQIDGQMLYKILNSRIIEIEDKNVKLTIKYLIIAETIEISIAATVINS</sequence>
<comment type="caution">
    <text evidence="3">The sequence shown here is derived from an EMBL/GenBank/DDBJ whole genome shotgun (WGS) entry which is preliminary data.</text>
</comment>
<protein>
    <recommendedName>
        <fullName evidence="2">Sporulation membrane protein YtrI C-terminal domain-containing protein</fullName>
    </recommendedName>
</protein>
<organism evidence="3 4">
    <name type="scientific">Alkaliphilus pronyensis</name>
    <dbReference type="NCBI Taxonomy" id="1482732"/>
    <lineage>
        <taxon>Bacteria</taxon>
        <taxon>Bacillati</taxon>
        <taxon>Bacillota</taxon>
        <taxon>Clostridia</taxon>
        <taxon>Peptostreptococcales</taxon>
        <taxon>Natronincolaceae</taxon>
        <taxon>Alkaliphilus</taxon>
    </lineage>
</organism>
<dbReference type="RefSeq" id="WP_151859945.1">
    <property type="nucleotide sequence ID" value="NZ_WBZC01000008.1"/>
</dbReference>
<dbReference type="OrthoDB" id="1955177at2"/>
<feature type="domain" description="Sporulation membrane protein YtrI C-terminal" evidence="2">
    <location>
        <begin position="69"/>
        <end position="144"/>
    </location>
</feature>
<keyword evidence="1" id="KW-1133">Transmembrane helix</keyword>
<keyword evidence="4" id="KW-1185">Reference proteome</keyword>
<dbReference type="AlphaFoldDB" id="A0A6I0F4G1"/>
<dbReference type="Pfam" id="PF26347">
    <property type="entry name" value="YtrI_sporulation"/>
    <property type="match status" value="1"/>
</dbReference>
<dbReference type="Proteomes" id="UP000432715">
    <property type="component" value="Unassembled WGS sequence"/>
</dbReference>